<dbReference type="Proteomes" id="UP000007652">
    <property type="component" value="Unassembled WGS sequence"/>
</dbReference>
<comment type="similarity">
    <text evidence="3">Belongs to the UDP-glucose/GDP-mannose dehydrogenase family.</text>
</comment>
<dbReference type="InterPro" id="IPR036291">
    <property type="entry name" value="NAD(P)-bd_dom_sf"/>
</dbReference>
<feature type="domain" description="UDP-glucose/GDP-mannose dehydrogenase C-terminal" evidence="4">
    <location>
        <begin position="332"/>
        <end position="427"/>
    </location>
</feature>
<dbReference type="OrthoDB" id="9803238at2"/>
<evidence type="ECO:0000256" key="3">
    <source>
        <dbReference type="PIRNR" id="PIRNR000124"/>
    </source>
</evidence>
<dbReference type="EMBL" id="CAKP01000113">
    <property type="protein sequence ID" value="CCJ34288.1"/>
    <property type="molecule type" value="Genomic_DNA"/>
</dbReference>
<evidence type="ECO:0000313" key="5">
    <source>
        <dbReference type="EMBL" id="CCJ34288.1"/>
    </source>
</evidence>
<dbReference type="GO" id="GO:0016628">
    <property type="term" value="F:oxidoreductase activity, acting on the CH-CH group of donors, NAD or NADP as acceptor"/>
    <property type="evidence" value="ECO:0007669"/>
    <property type="project" value="InterPro"/>
</dbReference>
<dbReference type="EC" id="1.1.1.22" evidence="5"/>
<dbReference type="PANTHER" id="PTHR43491">
    <property type="entry name" value="UDP-N-ACETYL-D-MANNOSAMINE DEHYDROGENASE"/>
    <property type="match status" value="1"/>
</dbReference>
<dbReference type="InterPro" id="IPR036220">
    <property type="entry name" value="UDP-Glc/GDP-Man_DH_C_sf"/>
</dbReference>
<dbReference type="Gene3D" id="3.40.50.720">
    <property type="entry name" value="NAD(P)-binding Rossmann-like Domain"/>
    <property type="match status" value="2"/>
</dbReference>
<dbReference type="SUPFAM" id="SSF51735">
    <property type="entry name" value="NAD(P)-binding Rossmann-fold domains"/>
    <property type="match status" value="1"/>
</dbReference>
<dbReference type="PIRSF" id="PIRSF000124">
    <property type="entry name" value="UDPglc_GDPman_dh"/>
    <property type="match status" value="1"/>
</dbReference>
<dbReference type="SUPFAM" id="SSF52413">
    <property type="entry name" value="UDP-glucose/GDP-mannose dehydrogenase C-terminal domain"/>
    <property type="match status" value="1"/>
</dbReference>
<dbReference type="InterPro" id="IPR014027">
    <property type="entry name" value="UDP-Glc/GDP-Man_DH_C"/>
</dbReference>
<dbReference type="RefSeq" id="WP_008909544.1">
    <property type="nucleotide sequence ID" value="NZ_CAKP01000113.1"/>
</dbReference>
<dbReference type="InterPro" id="IPR028359">
    <property type="entry name" value="UDP_ManNAc/GlcNAc_DH"/>
</dbReference>
<keyword evidence="2" id="KW-0520">NAD</keyword>
<dbReference type="AlphaFoldDB" id="I7LK95"/>
<dbReference type="InterPro" id="IPR014026">
    <property type="entry name" value="UDP-Glc/GDP-Man_DH_dimer"/>
</dbReference>
<comment type="caution">
    <text evidence="5">The sequence shown here is derived from an EMBL/GenBank/DDBJ whole genome shotgun (WGS) entry which is preliminary data.</text>
</comment>
<protein>
    <submittedName>
        <fullName evidence="5">UDP-glucose dehydrogenase</fullName>
        <ecNumber evidence="5">1.1.1.22</ecNumber>
    </submittedName>
</protein>
<dbReference type="Pfam" id="PF03720">
    <property type="entry name" value="UDPG_MGDP_dh_C"/>
    <property type="match status" value="1"/>
</dbReference>
<sequence>MSTKEMLLEKIQNKTAVIGVVGLGYVGLPLAVEKAKAGYKVIGFDIQQKRCDMVNEGHNYIGDVVDEELADLVKKGMIYATTDYSRIAEVDCVAICVPTPLDKYKQPDITYVVNSTESIAKYLHKGMLVVLESTTYPGTTEEVVKPILEKTGLKCGEDFYLAFSPERVDPGNKFFKTKNTPKVVGGVTKDCTEIAATLYRNVLEGEIFTVSSPAVAEMEKILENTFRNINVALVNEMAILCERMGIDVWEVIEAAKTKPYGFMAFYPGPGLGGHCIPIDPFYLTWKAREYDYHTRLIEIAGEINDYMPEFVVEKASHILNDFKKPLNGSKVLLLGAAYKKDIDDLRESPTLKVIEHLEKRNAKVSYNDPYIPEFTHNGKHYVSVELTEETLKDADIVIITTDHSKYDYDFIVKNAKVVFDTRNATKEVLENRDKIIKL</sequence>
<proteinExistence type="inferred from homology"/>
<dbReference type="InterPro" id="IPR017476">
    <property type="entry name" value="UDP-Glc/GDP-Man"/>
</dbReference>
<name>I7LK95_9CLOT</name>
<dbReference type="PANTHER" id="PTHR43491:SF1">
    <property type="entry name" value="UDP-N-ACETYL-D-MANNOSAMINE DEHYDROGENASE"/>
    <property type="match status" value="1"/>
</dbReference>
<keyword evidence="1 5" id="KW-0560">Oxidoreductase</keyword>
<dbReference type="GO" id="GO:0000271">
    <property type="term" value="P:polysaccharide biosynthetic process"/>
    <property type="evidence" value="ECO:0007669"/>
    <property type="project" value="InterPro"/>
</dbReference>
<dbReference type="eggNOG" id="COG0677">
    <property type="taxonomic scope" value="Bacteria"/>
</dbReference>
<dbReference type="STRING" id="857293.CAAU_2204"/>
<gene>
    <name evidence="5" type="ORF">CAAU_2204</name>
</gene>
<dbReference type="Pfam" id="PF00984">
    <property type="entry name" value="UDPG_MGDP_dh"/>
    <property type="match status" value="1"/>
</dbReference>
<evidence type="ECO:0000256" key="1">
    <source>
        <dbReference type="ARBA" id="ARBA00023002"/>
    </source>
</evidence>
<dbReference type="GO" id="GO:0003979">
    <property type="term" value="F:UDP-glucose 6-dehydrogenase activity"/>
    <property type="evidence" value="ECO:0007669"/>
    <property type="project" value="UniProtKB-EC"/>
</dbReference>
<organism evidence="5 6">
    <name type="scientific">Caloramator australicus RC3</name>
    <dbReference type="NCBI Taxonomy" id="857293"/>
    <lineage>
        <taxon>Bacteria</taxon>
        <taxon>Bacillati</taxon>
        <taxon>Bacillota</taxon>
        <taxon>Clostridia</taxon>
        <taxon>Eubacteriales</taxon>
        <taxon>Clostridiaceae</taxon>
        <taxon>Caloramator</taxon>
    </lineage>
</organism>
<keyword evidence="6" id="KW-1185">Reference proteome</keyword>
<dbReference type="Pfam" id="PF03721">
    <property type="entry name" value="UDPG_MGDP_dh_N"/>
    <property type="match status" value="1"/>
</dbReference>
<evidence type="ECO:0000313" key="6">
    <source>
        <dbReference type="Proteomes" id="UP000007652"/>
    </source>
</evidence>
<dbReference type="InterPro" id="IPR008927">
    <property type="entry name" value="6-PGluconate_DH-like_C_sf"/>
</dbReference>
<dbReference type="SMART" id="SM00984">
    <property type="entry name" value="UDPG_MGDP_dh_C"/>
    <property type="match status" value="1"/>
</dbReference>
<evidence type="ECO:0000256" key="2">
    <source>
        <dbReference type="ARBA" id="ARBA00023027"/>
    </source>
</evidence>
<dbReference type="PIRSF" id="PIRSF500136">
    <property type="entry name" value="UDP_ManNAc_DH"/>
    <property type="match status" value="1"/>
</dbReference>
<accession>I7LK95</accession>
<reference evidence="5 6" key="1">
    <citation type="journal article" date="2011" name="J. Bacteriol.">
        <title>Draft genome sequence of Caloramator australicus strain RC3T, a thermoanaerobe from the Great Artesian Basin of Australia.</title>
        <authorList>
            <person name="Ogg C.D."/>
            <person name="Patel B.K.C."/>
        </authorList>
    </citation>
    <scope>NUCLEOTIDE SEQUENCE [LARGE SCALE GENOMIC DNA]</scope>
    <source>
        <strain evidence="5 6">RC3</strain>
    </source>
</reference>
<dbReference type="InterPro" id="IPR001732">
    <property type="entry name" value="UDP-Glc/GDP-Man_DH_N"/>
</dbReference>
<dbReference type="NCBIfam" id="TIGR03026">
    <property type="entry name" value="NDP-sugDHase"/>
    <property type="match status" value="1"/>
</dbReference>
<evidence type="ECO:0000259" key="4">
    <source>
        <dbReference type="SMART" id="SM00984"/>
    </source>
</evidence>
<dbReference type="GO" id="GO:0051287">
    <property type="term" value="F:NAD binding"/>
    <property type="evidence" value="ECO:0007669"/>
    <property type="project" value="InterPro"/>
</dbReference>
<dbReference type="SUPFAM" id="SSF48179">
    <property type="entry name" value="6-phosphogluconate dehydrogenase C-terminal domain-like"/>
    <property type="match status" value="1"/>
</dbReference>